<dbReference type="GO" id="GO:0005524">
    <property type="term" value="F:ATP binding"/>
    <property type="evidence" value="ECO:0007669"/>
    <property type="project" value="UniProtKB-KW"/>
</dbReference>
<dbReference type="RefSeq" id="WP_124235219.1">
    <property type="nucleotide sequence ID" value="NZ_JBHUFI010000007.1"/>
</dbReference>
<organism evidence="1 2">
    <name type="scientific">Aeromicrobium camelliae</name>
    <dbReference type="NCBI Taxonomy" id="1538144"/>
    <lineage>
        <taxon>Bacteria</taxon>
        <taxon>Bacillati</taxon>
        <taxon>Actinomycetota</taxon>
        <taxon>Actinomycetes</taxon>
        <taxon>Propionibacteriales</taxon>
        <taxon>Nocardioidaceae</taxon>
        <taxon>Aeromicrobium</taxon>
    </lineage>
</organism>
<sequence>MDDHGDDDGRGFRPVPETFGVGLAEVVVGALARHGVAVEVDSAPGLGTSVSITGATP</sequence>
<evidence type="ECO:0000313" key="1">
    <source>
        <dbReference type="EMBL" id="RQN10012.1"/>
    </source>
</evidence>
<evidence type="ECO:0000313" key="2">
    <source>
        <dbReference type="Proteomes" id="UP000275225"/>
    </source>
</evidence>
<dbReference type="Proteomes" id="UP000275225">
    <property type="component" value="Unassembled WGS sequence"/>
</dbReference>
<name>A0A3N6WY91_9ACTN</name>
<accession>A0A3N6WY91</accession>
<keyword evidence="2" id="KW-1185">Reference proteome</keyword>
<keyword evidence="1" id="KW-0067">ATP-binding</keyword>
<proteinExistence type="predicted"/>
<protein>
    <submittedName>
        <fullName evidence="1">ATP-binding protein</fullName>
    </submittedName>
</protein>
<comment type="caution">
    <text evidence="1">The sequence shown here is derived from an EMBL/GenBank/DDBJ whole genome shotgun (WGS) entry which is preliminary data.</text>
</comment>
<dbReference type="EMBL" id="RQJX01000001">
    <property type="protein sequence ID" value="RQN10012.1"/>
    <property type="molecule type" value="Genomic_DNA"/>
</dbReference>
<gene>
    <name evidence="1" type="ORF">EHW97_00495</name>
</gene>
<reference evidence="1 2" key="1">
    <citation type="submission" date="2018-11" db="EMBL/GenBank/DDBJ databases">
        <authorList>
            <person name="Li F."/>
        </authorList>
    </citation>
    <scope>NUCLEOTIDE SEQUENCE [LARGE SCALE GENOMIC DNA]</scope>
    <source>
        <strain evidence="1 2">YS17T</strain>
    </source>
</reference>
<keyword evidence="1" id="KW-0547">Nucleotide-binding</keyword>
<dbReference type="AlphaFoldDB" id="A0A3N6WY91"/>